<feature type="transmembrane region" description="Helical" evidence="5">
    <location>
        <begin position="319"/>
        <end position="341"/>
    </location>
</feature>
<dbReference type="Gene3D" id="1.20.1250.20">
    <property type="entry name" value="MFS general substrate transporter like domains"/>
    <property type="match status" value="1"/>
</dbReference>
<evidence type="ECO:0000256" key="4">
    <source>
        <dbReference type="ARBA" id="ARBA00023136"/>
    </source>
</evidence>
<feature type="transmembrane region" description="Helical" evidence="5">
    <location>
        <begin position="152"/>
        <end position="175"/>
    </location>
</feature>
<protein>
    <submittedName>
        <fullName evidence="7">MFS transporter</fullName>
    </submittedName>
</protein>
<evidence type="ECO:0000256" key="2">
    <source>
        <dbReference type="ARBA" id="ARBA00022692"/>
    </source>
</evidence>
<evidence type="ECO:0000259" key="6">
    <source>
        <dbReference type="PROSITE" id="PS50850"/>
    </source>
</evidence>
<feature type="transmembrane region" description="Helical" evidence="5">
    <location>
        <begin position="219"/>
        <end position="237"/>
    </location>
</feature>
<dbReference type="PANTHER" id="PTHR42718:SF39">
    <property type="entry name" value="ACTINORHODIN TRANSPORTER-RELATED"/>
    <property type="match status" value="1"/>
</dbReference>
<comment type="subcellular location">
    <subcellularLocation>
        <location evidence="1">Cell membrane</location>
        <topology evidence="1">Multi-pass membrane protein</topology>
    </subcellularLocation>
</comment>
<feature type="transmembrane region" description="Helical" evidence="5">
    <location>
        <begin position="62"/>
        <end position="82"/>
    </location>
</feature>
<organism evidence="7 8">
    <name type="scientific">Brachybacterium halotolerans</name>
    <dbReference type="NCBI Taxonomy" id="2795215"/>
    <lineage>
        <taxon>Bacteria</taxon>
        <taxon>Bacillati</taxon>
        <taxon>Actinomycetota</taxon>
        <taxon>Actinomycetes</taxon>
        <taxon>Micrococcales</taxon>
        <taxon>Dermabacteraceae</taxon>
        <taxon>Brachybacterium</taxon>
    </lineage>
</organism>
<feature type="transmembrane region" description="Helical" evidence="5">
    <location>
        <begin position="379"/>
        <end position="405"/>
    </location>
</feature>
<dbReference type="InterPro" id="IPR020846">
    <property type="entry name" value="MFS_dom"/>
</dbReference>
<dbReference type="SUPFAM" id="SSF103473">
    <property type="entry name" value="MFS general substrate transporter"/>
    <property type="match status" value="2"/>
</dbReference>
<proteinExistence type="predicted"/>
<dbReference type="Proteomes" id="UP000612352">
    <property type="component" value="Unassembled WGS sequence"/>
</dbReference>
<comment type="caution">
    <text evidence="7">The sequence shown here is derived from an EMBL/GenBank/DDBJ whole genome shotgun (WGS) entry which is preliminary data.</text>
</comment>
<dbReference type="PANTHER" id="PTHR42718">
    <property type="entry name" value="MAJOR FACILITATOR SUPERFAMILY MULTIDRUG TRANSPORTER MFSC"/>
    <property type="match status" value="1"/>
</dbReference>
<dbReference type="RefSeq" id="WP_200501616.1">
    <property type="nucleotide sequence ID" value="NZ_JAEDAJ010000002.1"/>
</dbReference>
<keyword evidence="3 5" id="KW-1133">Transmembrane helix</keyword>
<evidence type="ECO:0000313" key="8">
    <source>
        <dbReference type="Proteomes" id="UP000612352"/>
    </source>
</evidence>
<sequence>MTTSPLTDSAVAAPPSTAPPIPRSSWLALVVILVAEMLDGLDALITSIGGPALLADLDGGPALLQWTAAAYTLSMASGLLIGGRLGDMFGKRRLFLIGMVGFTLGSLLSACAPVAWVLILGRVLQGLLGALMLPQGMGMIRTLFPGEHAAKAFGLFGPMMMVAGIGGPILAGVLMDLDPFGLSWRSLFAVNVIPCVLAIVAGLRLLPRESSTRSLSLDWTGAVLSAAGMAAIVYPLVEGRELGWPAWTLVVLAGGVALLGVFLVQQRRRSRAGRDALVEPSLFRNRTFLAGLAIMLVFFGGTGAIGMITALFLQMGLGMSPLLTSIVTISEALGMMLGMAAAAKLGGTRRTMAIGMVIAALGQLLTLLGISAQGTTVDAWLLTPMMLIAGIGIGIAMGPTFSIIITGVSDAEAGSASGALTSVQQISTALGVSTLGSLFFAIASGSASPVLGFAHGLEAALAINVVLILLAMGLLRFLPQRAAEDAEDI</sequence>
<feature type="transmembrane region" description="Helical" evidence="5">
    <location>
        <begin position="94"/>
        <end position="117"/>
    </location>
</feature>
<gene>
    <name evidence="7" type="ORF">I8D64_06135</name>
</gene>
<dbReference type="PROSITE" id="PS50850">
    <property type="entry name" value="MFS"/>
    <property type="match status" value="1"/>
</dbReference>
<evidence type="ECO:0000256" key="1">
    <source>
        <dbReference type="ARBA" id="ARBA00004651"/>
    </source>
</evidence>
<dbReference type="Gene3D" id="1.20.1720.10">
    <property type="entry name" value="Multidrug resistance protein D"/>
    <property type="match status" value="1"/>
</dbReference>
<accession>A0ABS1B8K6</accession>
<feature type="transmembrane region" description="Helical" evidence="5">
    <location>
        <begin position="353"/>
        <end position="373"/>
    </location>
</feature>
<feature type="transmembrane region" description="Helical" evidence="5">
    <location>
        <begin position="459"/>
        <end position="478"/>
    </location>
</feature>
<evidence type="ECO:0000313" key="7">
    <source>
        <dbReference type="EMBL" id="MBK0330981.1"/>
    </source>
</evidence>
<feature type="transmembrane region" description="Helical" evidence="5">
    <location>
        <begin position="288"/>
        <end position="313"/>
    </location>
</feature>
<feature type="transmembrane region" description="Helical" evidence="5">
    <location>
        <begin position="123"/>
        <end position="140"/>
    </location>
</feature>
<dbReference type="CDD" id="cd17321">
    <property type="entry name" value="MFS_MMR_MDR_like"/>
    <property type="match status" value="1"/>
</dbReference>
<dbReference type="InterPro" id="IPR011701">
    <property type="entry name" value="MFS"/>
</dbReference>
<keyword evidence="8" id="KW-1185">Reference proteome</keyword>
<keyword evidence="2 5" id="KW-0812">Transmembrane</keyword>
<feature type="transmembrane region" description="Helical" evidence="5">
    <location>
        <begin position="426"/>
        <end position="447"/>
    </location>
</feature>
<name>A0ABS1B8K6_9MICO</name>
<dbReference type="InterPro" id="IPR036259">
    <property type="entry name" value="MFS_trans_sf"/>
</dbReference>
<reference evidence="7 8" key="1">
    <citation type="submission" date="2020-12" db="EMBL/GenBank/DDBJ databases">
        <title>Brachybacterium sp. MASK1Z-5, whole genome shotgun sequence.</title>
        <authorList>
            <person name="Tuo L."/>
        </authorList>
    </citation>
    <scope>NUCLEOTIDE SEQUENCE [LARGE SCALE GENOMIC DNA]</scope>
    <source>
        <strain evidence="7 8">MASK1Z-5</strain>
    </source>
</reference>
<feature type="transmembrane region" description="Helical" evidence="5">
    <location>
        <begin position="26"/>
        <end position="50"/>
    </location>
</feature>
<feature type="transmembrane region" description="Helical" evidence="5">
    <location>
        <begin position="187"/>
        <end position="207"/>
    </location>
</feature>
<dbReference type="Pfam" id="PF07690">
    <property type="entry name" value="MFS_1"/>
    <property type="match status" value="1"/>
</dbReference>
<dbReference type="EMBL" id="JAEDAJ010000002">
    <property type="protein sequence ID" value="MBK0330981.1"/>
    <property type="molecule type" value="Genomic_DNA"/>
</dbReference>
<evidence type="ECO:0000256" key="3">
    <source>
        <dbReference type="ARBA" id="ARBA00022989"/>
    </source>
</evidence>
<feature type="transmembrane region" description="Helical" evidence="5">
    <location>
        <begin position="243"/>
        <end position="264"/>
    </location>
</feature>
<keyword evidence="4 5" id="KW-0472">Membrane</keyword>
<feature type="domain" description="Major facilitator superfamily (MFS) profile" evidence="6">
    <location>
        <begin position="28"/>
        <end position="482"/>
    </location>
</feature>
<evidence type="ECO:0000256" key="5">
    <source>
        <dbReference type="SAM" id="Phobius"/>
    </source>
</evidence>